<name>A0A8J5P6I5_FUSOX</name>
<comment type="caution">
    <text evidence="2">The sequence shown here is derived from an EMBL/GenBank/DDBJ whole genome shotgun (WGS) entry which is preliminary data.</text>
</comment>
<dbReference type="AlphaFoldDB" id="A0A8J5P6I5"/>
<accession>A0A8J5P6I5</accession>
<feature type="compositionally biased region" description="Basic and acidic residues" evidence="1">
    <location>
        <begin position="80"/>
        <end position="89"/>
    </location>
</feature>
<feature type="region of interest" description="Disordered" evidence="1">
    <location>
        <begin position="38"/>
        <end position="64"/>
    </location>
</feature>
<sequence length="164" mass="17978">MVMVIKGTIVVPVVLPTVILTKGAMLRPLAEQTANLLPSLTPESTPAPEVHDGGRPFSGDSSQADINKNVGFYVGSTNDAQRRKGEHENATNNPSSQSYGGKHYIIARKSQQQHRHMIPLVVFDANVPIHLLMMTEQTLTLAFRSYQLALFVPVDTRSSVPFVE</sequence>
<reference evidence="2" key="1">
    <citation type="submission" date="2021-04" db="EMBL/GenBank/DDBJ databases">
        <title>First draft genome resource for Brassicaceae pathogens Fusarium oxysporum f. sp. raphani and Fusarium oxysporum f. sp. rapae.</title>
        <authorList>
            <person name="Asai S."/>
        </authorList>
    </citation>
    <scope>NUCLEOTIDE SEQUENCE</scope>
    <source>
        <strain evidence="2">Tf1208</strain>
    </source>
</reference>
<evidence type="ECO:0000313" key="3">
    <source>
        <dbReference type="Proteomes" id="UP000694050"/>
    </source>
</evidence>
<feature type="region of interest" description="Disordered" evidence="1">
    <location>
        <begin position="80"/>
        <end position="100"/>
    </location>
</feature>
<proteinExistence type="predicted"/>
<feature type="compositionally biased region" description="Polar residues" evidence="1">
    <location>
        <begin position="90"/>
        <end position="99"/>
    </location>
</feature>
<gene>
    <name evidence="2" type="ORF">Forpe1208_v008661</name>
</gene>
<protein>
    <submittedName>
        <fullName evidence="2">Uncharacterized protein</fullName>
    </submittedName>
</protein>
<evidence type="ECO:0000256" key="1">
    <source>
        <dbReference type="SAM" id="MobiDB-lite"/>
    </source>
</evidence>
<dbReference type="EMBL" id="JAELUQ010000006">
    <property type="protein sequence ID" value="KAG7412547.1"/>
    <property type="molecule type" value="Genomic_DNA"/>
</dbReference>
<dbReference type="Proteomes" id="UP000694050">
    <property type="component" value="Unassembled WGS sequence"/>
</dbReference>
<evidence type="ECO:0000313" key="2">
    <source>
        <dbReference type="EMBL" id="KAG7412547.1"/>
    </source>
</evidence>
<organism evidence="2 3">
    <name type="scientific">Fusarium oxysporum f. sp. rapae</name>
    <dbReference type="NCBI Taxonomy" id="485398"/>
    <lineage>
        <taxon>Eukaryota</taxon>
        <taxon>Fungi</taxon>
        <taxon>Dikarya</taxon>
        <taxon>Ascomycota</taxon>
        <taxon>Pezizomycotina</taxon>
        <taxon>Sordariomycetes</taxon>
        <taxon>Hypocreomycetidae</taxon>
        <taxon>Hypocreales</taxon>
        <taxon>Nectriaceae</taxon>
        <taxon>Fusarium</taxon>
        <taxon>Fusarium oxysporum species complex</taxon>
    </lineage>
</organism>